<dbReference type="Proteomes" id="UP001597128">
    <property type="component" value="Unassembled WGS sequence"/>
</dbReference>
<gene>
    <name evidence="1" type="ORF">ACFQ1Z_11655</name>
</gene>
<reference evidence="2" key="1">
    <citation type="journal article" date="2019" name="Int. J. Syst. Evol. Microbiol.">
        <title>The Global Catalogue of Microorganisms (GCM) 10K type strain sequencing project: providing services to taxonomists for standard genome sequencing and annotation.</title>
        <authorList>
            <consortium name="The Broad Institute Genomics Platform"/>
            <consortium name="The Broad Institute Genome Sequencing Center for Infectious Disease"/>
            <person name="Wu L."/>
            <person name="Ma J."/>
        </authorList>
    </citation>
    <scope>NUCLEOTIDE SEQUENCE [LARGE SCALE GENOMIC DNA]</scope>
    <source>
        <strain evidence="2">CCUG 58412</strain>
    </source>
</reference>
<proteinExistence type="predicted"/>
<evidence type="ECO:0000313" key="1">
    <source>
        <dbReference type="EMBL" id="MFD0914206.1"/>
    </source>
</evidence>
<accession>A0ABW3F6X9</accession>
<comment type="caution">
    <text evidence="1">The sequence shown here is derived from an EMBL/GenBank/DDBJ whole genome shotgun (WGS) entry which is preliminary data.</text>
</comment>
<evidence type="ECO:0000313" key="2">
    <source>
        <dbReference type="Proteomes" id="UP001597128"/>
    </source>
</evidence>
<keyword evidence="2" id="KW-1185">Reference proteome</keyword>
<dbReference type="RefSeq" id="WP_379057794.1">
    <property type="nucleotide sequence ID" value="NZ_JBHTKB010000002.1"/>
</dbReference>
<sequence length="187" mass="21162">MALLKLQMQRLIFRWQQGRSGQRWLTAMLVLVLLLAALLSHALFTRHQLQQALQQLPEPAPASRTPLPSLAASAAATTIQALQQWPSEEQADAISAEILAQADALGMIFERAEFQSIPIEHATLQIQRIKLPLKGDYLQVRQFLNQVLQDYPSLALSKFKLQRSDVMQTAVEAYIEFSLYTRRQEPA</sequence>
<protein>
    <submittedName>
        <fullName evidence="1">Uncharacterized protein</fullName>
    </submittedName>
</protein>
<dbReference type="EMBL" id="JBHTKB010000002">
    <property type="protein sequence ID" value="MFD0914206.1"/>
    <property type="molecule type" value="Genomic_DNA"/>
</dbReference>
<organism evidence="1 2">
    <name type="scientific">Methylophilus luteus</name>
    <dbReference type="NCBI Taxonomy" id="640108"/>
    <lineage>
        <taxon>Bacteria</taxon>
        <taxon>Pseudomonadati</taxon>
        <taxon>Pseudomonadota</taxon>
        <taxon>Betaproteobacteria</taxon>
        <taxon>Nitrosomonadales</taxon>
        <taxon>Methylophilaceae</taxon>
        <taxon>Methylophilus</taxon>
    </lineage>
</organism>
<name>A0ABW3F6X9_9PROT</name>